<dbReference type="AlphaFoldDB" id="A0A9P5Z8W8"/>
<evidence type="ECO:0000313" key="2">
    <source>
        <dbReference type="Proteomes" id="UP000807469"/>
    </source>
</evidence>
<proteinExistence type="predicted"/>
<evidence type="ECO:0000313" key="1">
    <source>
        <dbReference type="EMBL" id="KAF9482375.1"/>
    </source>
</evidence>
<name>A0A9P5Z8W8_9AGAR</name>
<organism evidence="1 2">
    <name type="scientific">Pholiota conissans</name>
    <dbReference type="NCBI Taxonomy" id="109636"/>
    <lineage>
        <taxon>Eukaryota</taxon>
        <taxon>Fungi</taxon>
        <taxon>Dikarya</taxon>
        <taxon>Basidiomycota</taxon>
        <taxon>Agaricomycotina</taxon>
        <taxon>Agaricomycetes</taxon>
        <taxon>Agaricomycetidae</taxon>
        <taxon>Agaricales</taxon>
        <taxon>Agaricineae</taxon>
        <taxon>Strophariaceae</taxon>
        <taxon>Pholiota</taxon>
    </lineage>
</organism>
<dbReference type="EMBL" id="MU155166">
    <property type="protein sequence ID" value="KAF9482375.1"/>
    <property type="molecule type" value="Genomic_DNA"/>
</dbReference>
<gene>
    <name evidence="1" type="ORF">BDN70DRAFT_436367</name>
</gene>
<dbReference type="Proteomes" id="UP000807469">
    <property type="component" value="Unassembled WGS sequence"/>
</dbReference>
<accession>A0A9P5Z8W8</accession>
<comment type="caution">
    <text evidence="1">The sequence shown here is derived from an EMBL/GenBank/DDBJ whole genome shotgun (WGS) entry which is preliminary data.</text>
</comment>
<keyword evidence="2" id="KW-1185">Reference proteome</keyword>
<protein>
    <submittedName>
        <fullName evidence="1">Uncharacterized protein</fullName>
    </submittedName>
</protein>
<sequence>MVRTLLVPSFQPTVPIRGLPVLLHNQRLYITSPMHSHGRRHDAVISLNYLWNTSTSIMHFEAYSCRLCVMKTMIRCWDKGIYPILEYGAIEQVFFNFHHALYE</sequence>
<reference evidence="1" key="1">
    <citation type="submission" date="2020-11" db="EMBL/GenBank/DDBJ databases">
        <authorList>
            <consortium name="DOE Joint Genome Institute"/>
            <person name="Ahrendt S."/>
            <person name="Riley R."/>
            <person name="Andreopoulos W."/>
            <person name="Labutti K."/>
            <person name="Pangilinan J."/>
            <person name="Ruiz-Duenas F.J."/>
            <person name="Barrasa J.M."/>
            <person name="Sanchez-Garcia M."/>
            <person name="Camarero S."/>
            <person name="Miyauchi S."/>
            <person name="Serrano A."/>
            <person name="Linde D."/>
            <person name="Babiker R."/>
            <person name="Drula E."/>
            <person name="Ayuso-Fernandez I."/>
            <person name="Pacheco R."/>
            <person name="Padilla G."/>
            <person name="Ferreira P."/>
            <person name="Barriuso J."/>
            <person name="Kellner H."/>
            <person name="Castanera R."/>
            <person name="Alfaro M."/>
            <person name="Ramirez L."/>
            <person name="Pisabarro A.G."/>
            <person name="Kuo A."/>
            <person name="Tritt A."/>
            <person name="Lipzen A."/>
            <person name="He G."/>
            <person name="Yan M."/>
            <person name="Ng V."/>
            <person name="Cullen D."/>
            <person name="Martin F."/>
            <person name="Rosso M.-N."/>
            <person name="Henrissat B."/>
            <person name="Hibbett D."/>
            <person name="Martinez A.T."/>
            <person name="Grigoriev I.V."/>
        </authorList>
    </citation>
    <scope>NUCLEOTIDE SEQUENCE</scope>
    <source>
        <strain evidence="1">CIRM-BRFM 674</strain>
    </source>
</reference>